<dbReference type="Proteomes" id="UP000283683">
    <property type="component" value="Unassembled WGS sequence"/>
</dbReference>
<feature type="domain" description="Reverse transcriptase" evidence="1">
    <location>
        <begin position="42"/>
        <end position="308"/>
    </location>
</feature>
<dbReference type="RefSeq" id="WP_118326511.1">
    <property type="nucleotide sequence ID" value="NZ_QSAZ01000004.1"/>
</dbReference>
<dbReference type="SUPFAM" id="SSF56672">
    <property type="entry name" value="DNA/RNA polymerases"/>
    <property type="match status" value="1"/>
</dbReference>
<organism evidence="2 3">
    <name type="scientific">Agathobacter rectalis</name>
    <dbReference type="NCBI Taxonomy" id="39491"/>
    <lineage>
        <taxon>Bacteria</taxon>
        <taxon>Bacillati</taxon>
        <taxon>Bacillota</taxon>
        <taxon>Clostridia</taxon>
        <taxon>Lachnospirales</taxon>
        <taxon>Lachnospiraceae</taxon>
        <taxon>Agathobacter</taxon>
    </lineage>
</organism>
<dbReference type="CDD" id="cd01646">
    <property type="entry name" value="RT_Bac_retron_I"/>
    <property type="match status" value="1"/>
</dbReference>
<dbReference type="InterPro" id="IPR043502">
    <property type="entry name" value="DNA/RNA_pol_sf"/>
</dbReference>
<name>A0A413DNA0_9FIRM</name>
<proteinExistence type="predicted"/>
<protein>
    <recommendedName>
        <fullName evidence="1">Reverse transcriptase domain-containing protein</fullName>
    </recommendedName>
</protein>
<dbReference type="EMBL" id="QSAZ01000004">
    <property type="protein sequence ID" value="RGW87996.1"/>
    <property type="molecule type" value="Genomic_DNA"/>
</dbReference>
<dbReference type="InterPro" id="IPR000477">
    <property type="entry name" value="RT_dom"/>
</dbReference>
<dbReference type="Gene3D" id="3.30.70.270">
    <property type="match status" value="1"/>
</dbReference>
<gene>
    <name evidence="2" type="ORF">DWV45_05165</name>
</gene>
<sequence length="401" mass="48012">MNYEEIVCDANNLYRAYKTSVKSSKWKETTQKFMMNFLRYIFEIQDDIINRTLKNGLIQEFTLHERGRVRPITSIQIRDRIVRHVLCDDILLPEVKKHIIYDNCASIKGRGISQQRKRFEIHLHKYYKLHENDGWILFGDFSKFYDNIIHEIAKQELLKLFDDDEFIDWLLTLIFDGFKVDVSYMSDEEYENCYSDLFNKLEYRHIPSEKLTGEKWMAKSVNIGDQLSQVIGIYYPHRIDTYVKYVRQQKFYGRYMDDWYIMNPSKEELEDLLSCIIEIAKEYGIHINRKKTHIVKISSTYKFLQIKYTLTKDGKVIKRINPKRVTTMRRKLKKLSLKVINGEIEYESIENMFRGWMGAHYKLLSKQQRKNLIQLYEELFNKKISVISRKLIVSDASSLAA</sequence>
<accession>A0A413DNA0</accession>
<dbReference type="AlphaFoldDB" id="A0A413DNA0"/>
<evidence type="ECO:0000313" key="3">
    <source>
        <dbReference type="Proteomes" id="UP000283683"/>
    </source>
</evidence>
<reference evidence="2 3" key="1">
    <citation type="submission" date="2018-08" db="EMBL/GenBank/DDBJ databases">
        <title>A genome reference for cultivated species of the human gut microbiota.</title>
        <authorList>
            <person name="Zou Y."/>
            <person name="Xue W."/>
            <person name="Luo G."/>
        </authorList>
    </citation>
    <scope>NUCLEOTIDE SEQUENCE [LARGE SCALE GENOMIC DNA]</scope>
    <source>
        <strain evidence="2 3">AF06-19</strain>
    </source>
</reference>
<dbReference type="InterPro" id="IPR043128">
    <property type="entry name" value="Rev_trsase/Diguanyl_cyclase"/>
</dbReference>
<comment type="caution">
    <text evidence="2">The sequence shown here is derived from an EMBL/GenBank/DDBJ whole genome shotgun (WGS) entry which is preliminary data.</text>
</comment>
<evidence type="ECO:0000313" key="2">
    <source>
        <dbReference type="EMBL" id="RGW87996.1"/>
    </source>
</evidence>
<evidence type="ECO:0000259" key="1">
    <source>
        <dbReference type="PROSITE" id="PS50878"/>
    </source>
</evidence>
<dbReference type="Pfam" id="PF00078">
    <property type="entry name" value="RVT_1"/>
    <property type="match status" value="1"/>
</dbReference>
<dbReference type="PROSITE" id="PS50878">
    <property type="entry name" value="RT_POL"/>
    <property type="match status" value="1"/>
</dbReference>